<accession>A0A4R6YAL3</accession>
<dbReference type="PANTHER" id="PTHR38784">
    <property type="entry name" value="SUCROSE PHOSPHORYLASE"/>
    <property type="match status" value="1"/>
</dbReference>
<dbReference type="Pfam" id="PF07152">
    <property type="entry name" value="YaeQ"/>
    <property type="match status" value="1"/>
</dbReference>
<reference evidence="1 2" key="1">
    <citation type="submission" date="2019-03" db="EMBL/GenBank/DDBJ databases">
        <title>Genomic Encyclopedia of Type Strains, Phase IV (KMG-IV): sequencing the most valuable type-strain genomes for metagenomic binning, comparative biology and taxonomic classification.</title>
        <authorList>
            <person name="Goeker M."/>
        </authorList>
    </citation>
    <scope>NUCLEOTIDE SEQUENCE [LARGE SCALE GENOMIC DNA]</scope>
    <source>
        <strain evidence="1 2">DSM 102852</strain>
    </source>
</reference>
<evidence type="ECO:0000313" key="1">
    <source>
        <dbReference type="EMBL" id="TDR32575.1"/>
    </source>
</evidence>
<dbReference type="InterPro" id="IPR038590">
    <property type="entry name" value="YaeQ_sf"/>
</dbReference>
<dbReference type="PIRSF" id="PIRSF011484">
    <property type="entry name" value="YaeQ"/>
    <property type="match status" value="1"/>
</dbReference>
<name>A0A4R6YAL3_9BURK</name>
<protein>
    <submittedName>
        <fullName evidence="1">Uncharacterized protein YaeQ</fullName>
    </submittedName>
</protein>
<evidence type="ECO:0000313" key="2">
    <source>
        <dbReference type="Proteomes" id="UP000294480"/>
    </source>
</evidence>
<dbReference type="OrthoDB" id="5293309at2"/>
<dbReference type="SUPFAM" id="SSF52980">
    <property type="entry name" value="Restriction endonuclease-like"/>
    <property type="match status" value="1"/>
</dbReference>
<dbReference type="RefSeq" id="WP_133619122.1">
    <property type="nucleotide sequence ID" value="NZ_SNZE01000003.1"/>
</dbReference>
<organism evidence="1 2">
    <name type="scientific">Hydromonas duriensis</name>
    <dbReference type="NCBI Taxonomy" id="1527608"/>
    <lineage>
        <taxon>Bacteria</taxon>
        <taxon>Pseudomonadati</taxon>
        <taxon>Pseudomonadota</taxon>
        <taxon>Betaproteobacteria</taxon>
        <taxon>Burkholderiales</taxon>
        <taxon>Burkholderiaceae</taxon>
        <taxon>Hydromonas</taxon>
    </lineage>
</organism>
<dbReference type="EMBL" id="SNZE01000003">
    <property type="protein sequence ID" value="TDR32575.1"/>
    <property type="molecule type" value="Genomic_DNA"/>
</dbReference>
<comment type="caution">
    <text evidence="1">The sequence shown here is derived from an EMBL/GenBank/DDBJ whole genome shotgun (WGS) entry which is preliminary data.</text>
</comment>
<dbReference type="PANTHER" id="PTHR38784:SF1">
    <property type="entry name" value="SUCROSE PHOSPHORYLASE"/>
    <property type="match status" value="1"/>
</dbReference>
<dbReference type="Gene3D" id="3.10.640.10">
    <property type="entry name" value="Restriction endonuclease-like alpha-beta roll domain"/>
    <property type="match status" value="1"/>
</dbReference>
<dbReference type="InterPro" id="IPR009822">
    <property type="entry name" value="YaeQ"/>
</dbReference>
<dbReference type="InterPro" id="IPR011335">
    <property type="entry name" value="Restrct_endonuc-II-like"/>
</dbReference>
<proteinExistence type="predicted"/>
<dbReference type="AlphaFoldDB" id="A0A4R6YAL3"/>
<gene>
    <name evidence="1" type="ORF">DFR44_10388</name>
</gene>
<keyword evidence="2" id="KW-1185">Reference proteome</keyword>
<dbReference type="Proteomes" id="UP000294480">
    <property type="component" value="Unassembled WGS sequence"/>
</dbReference>
<sequence length="182" mass="20811">MALKHTIFKVELSIADMDRHYYETHSLTVAQHPSETEERMMVRVLAFARHAHERLVFGKGLSTDDEPDLWQKDYTEAINVWIDVGLPDEKRIRKACGRSDNVVVYLYGGNIADMWWKDNASKIKQLAKVSVFNLPDTEPLKQLVKRNMTLQCSIQDGEMWLSDEAGAHLMHVDVLQTAAALT</sequence>
<dbReference type="SMART" id="SM01322">
    <property type="entry name" value="YaeQ"/>
    <property type="match status" value="1"/>
</dbReference>
<dbReference type="CDD" id="cd22368">
    <property type="entry name" value="YaeQ-like"/>
    <property type="match status" value="1"/>
</dbReference>